<dbReference type="EMBL" id="FOTI01000010">
    <property type="protein sequence ID" value="SFL39184.1"/>
    <property type="molecule type" value="Genomic_DNA"/>
</dbReference>
<dbReference type="SUPFAM" id="SSF54862">
    <property type="entry name" value="4Fe-4S ferredoxins"/>
    <property type="match status" value="1"/>
</dbReference>
<feature type="domain" description="4Fe-4S ferredoxin-type" evidence="7">
    <location>
        <begin position="345"/>
        <end position="372"/>
    </location>
</feature>
<dbReference type="Gene3D" id="3.30.70.20">
    <property type="match status" value="1"/>
</dbReference>
<keyword evidence="4" id="KW-0479">Metal-binding</keyword>
<dbReference type="InterPro" id="IPR007160">
    <property type="entry name" value="DUF362"/>
</dbReference>
<dbReference type="InterPro" id="IPR050157">
    <property type="entry name" value="PSI_iron-sulfur_center"/>
</dbReference>
<keyword evidence="9" id="KW-1185">Reference proteome</keyword>
<evidence type="ECO:0000256" key="5">
    <source>
        <dbReference type="ARBA" id="ARBA00023004"/>
    </source>
</evidence>
<evidence type="ECO:0000256" key="6">
    <source>
        <dbReference type="ARBA" id="ARBA00023014"/>
    </source>
</evidence>
<keyword evidence="5" id="KW-0408">Iron</keyword>
<reference evidence="8 9" key="1">
    <citation type="submission" date="2016-10" db="EMBL/GenBank/DDBJ databases">
        <authorList>
            <person name="de Groot N.N."/>
        </authorList>
    </citation>
    <scope>NUCLEOTIDE SEQUENCE [LARGE SCALE GENOMIC DNA]</scope>
    <source>
        <strain evidence="8 9">ATCC 51327</strain>
    </source>
</reference>
<dbReference type="Pfam" id="PF04015">
    <property type="entry name" value="DUF362"/>
    <property type="match status" value="1"/>
</dbReference>
<dbReference type="OrthoDB" id="9807879at2"/>
<evidence type="ECO:0000256" key="3">
    <source>
        <dbReference type="ARBA" id="ARBA00022485"/>
    </source>
</evidence>
<organism evidence="8 9">
    <name type="scientific">Halanaerobium salsuginis</name>
    <dbReference type="NCBI Taxonomy" id="29563"/>
    <lineage>
        <taxon>Bacteria</taxon>
        <taxon>Bacillati</taxon>
        <taxon>Bacillota</taxon>
        <taxon>Clostridia</taxon>
        <taxon>Halanaerobiales</taxon>
        <taxon>Halanaerobiaceae</taxon>
        <taxon>Halanaerobium</taxon>
    </lineage>
</organism>
<gene>
    <name evidence="8" type="ORF">SAMN02983006_01034</name>
</gene>
<accession>A0A1I4HAE4</accession>
<name>A0A1I4HAE4_9FIRM</name>
<dbReference type="Proteomes" id="UP000199006">
    <property type="component" value="Unassembled WGS sequence"/>
</dbReference>
<dbReference type="AlphaFoldDB" id="A0A1I4HAE4"/>
<evidence type="ECO:0000256" key="4">
    <source>
        <dbReference type="ARBA" id="ARBA00022723"/>
    </source>
</evidence>
<dbReference type="InterPro" id="IPR017900">
    <property type="entry name" value="4Fe4S_Fe_S_CS"/>
</dbReference>
<comment type="function">
    <text evidence="1">Ferredoxins are iron-sulfur proteins that transfer electrons in a wide variety of metabolic reactions.</text>
</comment>
<proteinExistence type="predicted"/>
<dbReference type="GO" id="GO:0046872">
    <property type="term" value="F:metal ion binding"/>
    <property type="evidence" value="ECO:0007669"/>
    <property type="project" value="UniProtKB-KW"/>
</dbReference>
<dbReference type="STRING" id="29563.SAMN02983006_01034"/>
<dbReference type="PROSITE" id="PS51379">
    <property type="entry name" value="4FE4S_FER_2"/>
    <property type="match status" value="2"/>
</dbReference>
<evidence type="ECO:0000256" key="1">
    <source>
        <dbReference type="ARBA" id="ARBA00003532"/>
    </source>
</evidence>
<dbReference type="Pfam" id="PF13237">
    <property type="entry name" value="Fer4_10"/>
    <property type="match status" value="1"/>
</dbReference>
<dbReference type="PANTHER" id="PTHR24960">
    <property type="entry name" value="PHOTOSYSTEM I IRON-SULFUR CENTER-RELATED"/>
    <property type="match status" value="1"/>
</dbReference>
<evidence type="ECO:0000313" key="9">
    <source>
        <dbReference type="Proteomes" id="UP000199006"/>
    </source>
</evidence>
<dbReference type="InterPro" id="IPR017896">
    <property type="entry name" value="4Fe4S_Fe-S-bd"/>
</dbReference>
<dbReference type="RefSeq" id="WP_089860681.1">
    <property type="nucleotide sequence ID" value="NZ_FOTI01000010.1"/>
</dbReference>
<evidence type="ECO:0000256" key="2">
    <source>
        <dbReference type="ARBA" id="ARBA00013529"/>
    </source>
</evidence>
<sequence>MTKVAVKKCESYDPILINKALDDLLLILGGWERYIKPDQTVLLKTNLLMGKSPEKAVTTNPEILRAVGRKVKTLGAEVLIADSPGGPFNRKILKRAYQKSGILAMAAEENFNLNYNVNSHQVEFAAGKITKKFQLADYLEEADLIINLPKLKTHGLTMYTGAVKNLFGCIPGILKAEYHLRLQSVYDFSRMLNDLACLLKPELTIMDAIVGMEGDGPSNGSPRYFNYLLASTSPFLLDLAAADKLMGIEPPTLVPSIAAALADQIINEADLEICGEQLVTVKDLAVPKIEKESNLLDQRLPDFLANFLTDLLRPKPIFKFDSCVGCRTCVLNCPPGAITMENNLPQVNLKQCIRCFCCQELCSYDAVEIKYPLLAKLFFSN</sequence>
<feature type="domain" description="4Fe-4S ferredoxin-type" evidence="7">
    <location>
        <begin position="314"/>
        <end position="343"/>
    </location>
</feature>
<dbReference type="PROSITE" id="PS00198">
    <property type="entry name" value="4FE4S_FER_1"/>
    <property type="match status" value="1"/>
</dbReference>
<evidence type="ECO:0000259" key="7">
    <source>
        <dbReference type="PROSITE" id="PS51379"/>
    </source>
</evidence>
<evidence type="ECO:0000313" key="8">
    <source>
        <dbReference type="EMBL" id="SFL39184.1"/>
    </source>
</evidence>
<dbReference type="GO" id="GO:0051539">
    <property type="term" value="F:4 iron, 4 sulfur cluster binding"/>
    <property type="evidence" value="ECO:0007669"/>
    <property type="project" value="UniProtKB-KW"/>
</dbReference>
<keyword evidence="6" id="KW-0411">Iron-sulfur</keyword>
<protein>
    <recommendedName>
        <fullName evidence="2">Ferredoxin</fullName>
    </recommendedName>
</protein>
<keyword evidence="3" id="KW-0004">4Fe-4S</keyword>